<name>X1J1Z5_9ZZZZ</name>
<protein>
    <submittedName>
        <fullName evidence="1">Uncharacterized protein</fullName>
    </submittedName>
</protein>
<organism evidence="1">
    <name type="scientific">marine sediment metagenome</name>
    <dbReference type="NCBI Taxonomy" id="412755"/>
    <lineage>
        <taxon>unclassified sequences</taxon>
        <taxon>metagenomes</taxon>
        <taxon>ecological metagenomes</taxon>
    </lineage>
</organism>
<comment type="caution">
    <text evidence="1">The sequence shown here is derived from an EMBL/GenBank/DDBJ whole genome shotgun (WGS) entry which is preliminary data.</text>
</comment>
<evidence type="ECO:0000313" key="1">
    <source>
        <dbReference type="EMBL" id="GAH72384.1"/>
    </source>
</evidence>
<dbReference type="EMBL" id="BARU01032551">
    <property type="protein sequence ID" value="GAH72384.1"/>
    <property type="molecule type" value="Genomic_DNA"/>
</dbReference>
<dbReference type="AlphaFoldDB" id="X1J1Z5"/>
<gene>
    <name evidence="1" type="ORF">S03H2_51323</name>
</gene>
<reference evidence="1" key="1">
    <citation type="journal article" date="2014" name="Front. Microbiol.">
        <title>High frequency of phylogenetically diverse reductive dehalogenase-homologous genes in deep subseafloor sedimentary metagenomes.</title>
        <authorList>
            <person name="Kawai M."/>
            <person name="Futagami T."/>
            <person name="Toyoda A."/>
            <person name="Takaki Y."/>
            <person name="Nishi S."/>
            <person name="Hori S."/>
            <person name="Arai W."/>
            <person name="Tsubouchi T."/>
            <person name="Morono Y."/>
            <person name="Uchiyama I."/>
            <person name="Ito T."/>
            <person name="Fujiyama A."/>
            <person name="Inagaki F."/>
            <person name="Takami H."/>
        </authorList>
    </citation>
    <scope>NUCLEOTIDE SEQUENCE</scope>
    <source>
        <strain evidence="1">Expedition CK06-06</strain>
    </source>
</reference>
<proteinExistence type="predicted"/>
<sequence length="173" mass="19951">CRNTGQNRKYVIRRINSSIPLVLRRRKREQIYDGYVRVALVEVWKIFDYLCGQRLEPMLKEQVDNLRDLGELVVSDEVAKKLKRISPKTIDRALRHQKEVLHLKRRHHRGNNPLIYQKIPVRAGSWDRSIVGQIQVDLVEHCGSSTGGQFVNSVGTAEIAVGWWEAEAIMGRG</sequence>
<accession>X1J1Z5</accession>
<feature type="non-terminal residue" evidence="1">
    <location>
        <position position="1"/>
    </location>
</feature>